<dbReference type="AlphaFoldDB" id="A0A2T1HS40"/>
<dbReference type="InterPro" id="IPR036390">
    <property type="entry name" value="WH_DNA-bd_sf"/>
</dbReference>
<dbReference type="Pfam" id="PF00126">
    <property type="entry name" value="HTH_1"/>
    <property type="match status" value="1"/>
</dbReference>
<keyword evidence="2" id="KW-0805">Transcription regulation</keyword>
<evidence type="ECO:0000313" key="6">
    <source>
        <dbReference type="EMBL" id="PSC04464.1"/>
    </source>
</evidence>
<dbReference type="PANTHER" id="PTHR30537">
    <property type="entry name" value="HTH-TYPE TRANSCRIPTIONAL REGULATOR"/>
    <property type="match status" value="1"/>
</dbReference>
<dbReference type="GO" id="GO:0006351">
    <property type="term" value="P:DNA-templated transcription"/>
    <property type="evidence" value="ECO:0007669"/>
    <property type="project" value="TreeGrafter"/>
</dbReference>
<dbReference type="Gene3D" id="1.10.10.10">
    <property type="entry name" value="Winged helix-like DNA-binding domain superfamily/Winged helix DNA-binding domain"/>
    <property type="match status" value="1"/>
</dbReference>
<dbReference type="InterPro" id="IPR000847">
    <property type="entry name" value="LysR_HTH_N"/>
</dbReference>
<comment type="caution">
    <text evidence="6">The sequence shown here is derived from an EMBL/GenBank/DDBJ whole genome shotgun (WGS) entry which is preliminary data.</text>
</comment>
<dbReference type="InterPro" id="IPR058163">
    <property type="entry name" value="LysR-type_TF_proteobact-type"/>
</dbReference>
<sequence length="319" mass="35455">MRQAERNTLQGRNVSSIPWDDFRLVKAIADTRSLTGAAEALGVNHSTVFRRLAEIEKRVGLSLFERHRTGYGLTPAGEEMAALAERMDRDVTAFSRKLAGQALTPSGEVRVTTNDTLLVHLLMPVIAQFRRNYPDIRVDMVLSNQALNLSKRDADIAVRATDSPPETLVGRRAASIVWAVYGRRVDFPEATPAEPIDEEQLYDRYWVSLGDQFGHLKAARYVRDHVPAERVAIKINTVLGLTEAVAEGIGVGPLPCFIADRRPDLVRLTMLNPDFSAGLWLLTHPDLRASPRVRAFLDTAAAEIVKMRALLEGDRPWVG</sequence>
<reference evidence="7" key="1">
    <citation type="submission" date="2018-03" db="EMBL/GenBank/DDBJ databases">
        <authorList>
            <person name="Sun L."/>
            <person name="Liu H."/>
            <person name="Chen W."/>
            <person name="Huang K."/>
            <person name="Liu W."/>
            <person name="Gao X."/>
        </authorList>
    </citation>
    <scope>NUCLEOTIDE SEQUENCE [LARGE SCALE GENOMIC DNA]</scope>
    <source>
        <strain evidence="7">SH9</strain>
    </source>
</reference>
<dbReference type="EMBL" id="PVZS01000013">
    <property type="protein sequence ID" value="PSC04464.1"/>
    <property type="molecule type" value="Genomic_DNA"/>
</dbReference>
<dbReference type="RefSeq" id="WP_106337488.1">
    <property type="nucleotide sequence ID" value="NZ_PVZS01000013.1"/>
</dbReference>
<dbReference type="Pfam" id="PF03466">
    <property type="entry name" value="LysR_substrate"/>
    <property type="match status" value="1"/>
</dbReference>
<dbReference type="OrthoDB" id="9796526at2"/>
<accession>A0A2T1HS40</accession>
<name>A0A2T1HS40_9HYPH</name>
<evidence type="ECO:0000256" key="4">
    <source>
        <dbReference type="ARBA" id="ARBA00023163"/>
    </source>
</evidence>
<dbReference type="Gene3D" id="3.40.190.290">
    <property type="match status" value="1"/>
</dbReference>
<evidence type="ECO:0000259" key="5">
    <source>
        <dbReference type="PROSITE" id="PS50931"/>
    </source>
</evidence>
<gene>
    <name evidence="6" type="ORF">SLNSH_13260</name>
</gene>
<dbReference type="GO" id="GO:0043565">
    <property type="term" value="F:sequence-specific DNA binding"/>
    <property type="evidence" value="ECO:0007669"/>
    <property type="project" value="TreeGrafter"/>
</dbReference>
<dbReference type="PANTHER" id="PTHR30537:SF3">
    <property type="entry name" value="TRANSCRIPTIONAL REGULATORY PROTEIN"/>
    <property type="match status" value="1"/>
</dbReference>
<proteinExistence type="inferred from homology"/>
<evidence type="ECO:0000256" key="3">
    <source>
        <dbReference type="ARBA" id="ARBA00023125"/>
    </source>
</evidence>
<keyword evidence="4" id="KW-0804">Transcription</keyword>
<keyword evidence="7" id="KW-1185">Reference proteome</keyword>
<evidence type="ECO:0000313" key="7">
    <source>
        <dbReference type="Proteomes" id="UP000239772"/>
    </source>
</evidence>
<dbReference type="PROSITE" id="PS50931">
    <property type="entry name" value="HTH_LYSR"/>
    <property type="match status" value="1"/>
</dbReference>
<dbReference type="SUPFAM" id="SSF46785">
    <property type="entry name" value="Winged helix' DNA-binding domain"/>
    <property type="match status" value="1"/>
</dbReference>
<dbReference type="InterPro" id="IPR005119">
    <property type="entry name" value="LysR_subst-bd"/>
</dbReference>
<dbReference type="SUPFAM" id="SSF53850">
    <property type="entry name" value="Periplasmic binding protein-like II"/>
    <property type="match status" value="1"/>
</dbReference>
<feature type="domain" description="HTH lysR-type" evidence="5">
    <location>
        <begin position="17"/>
        <end position="74"/>
    </location>
</feature>
<comment type="similarity">
    <text evidence="1">Belongs to the LysR transcriptional regulatory family.</text>
</comment>
<evidence type="ECO:0000256" key="2">
    <source>
        <dbReference type="ARBA" id="ARBA00023015"/>
    </source>
</evidence>
<organism evidence="6 7">
    <name type="scientific">Alsobacter soli</name>
    <dbReference type="NCBI Taxonomy" id="2109933"/>
    <lineage>
        <taxon>Bacteria</taxon>
        <taxon>Pseudomonadati</taxon>
        <taxon>Pseudomonadota</taxon>
        <taxon>Alphaproteobacteria</taxon>
        <taxon>Hyphomicrobiales</taxon>
        <taxon>Alsobacteraceae</taxon>
        <taxon>Alsobacter</taxon>
    </lineage>
</organism>
<protein>
    <submittedName>
        <fullName evidence="6">LysR family transcriptional regulator</fullName>
    </submittedName>
</protein>
<dbReference type="Proteomes" id="UP000239772">
    <property type="component" value="Unassembled WGS sequence"/>
</dbReference>
<evidence type="ECO:0000256" key="1">
    <source>
        <dbReference type="ARBA" id="ARBA00009437"/>
    </source>
</evidence>
<dbReference type="InterPro" id="IPR036388">
    <property type="entry name" value="WH-like_DNA-bd_sf"/>
</dbReference>
<dbReference type="GO" id="GO:0003700">
    <property type="term" value="F:DNA-binding transcription factor activity"/>
    <property type="evidence" value="ECO:0007669"/>
    <property type="project" value="InterPro"/>
</dbReference>
<keyword evidence="3" id="KW-0238">DNA-binding</keyword>